<dbReference type="CDD" id="cd06558">
    <property type="entry name" value="crotonase-like"/>
    <property type="match status" value="1"/>
</dbReference>
<dbReference type="Gene3D" id="3.90.226.10">
    <property type="entry name" value="2-enoyl-CoA Hydratase, Chain A, domain 1"/>
    <property type="match status" value="1"/>
</dbReference>
<evidence type="ECO:0000313" key="5">
    <source>
        <dbReference type="EMBL" id="MQM11543.1"/>
    </source>
</evidence>
<dbReference type="InterPro" id="IPR010198">
    <property type="entry name" value="DHNA-CoA_synthase_MenB"/>
</dbReference>
<dbReference type="InterPro" id="IPR029045">
    <property type="entry name" value="ClpP/crotonase-like_dom_sf"/>
</dbReference>
<proteinExistence type="inferred from homology"/>
<dbReference type="InterPro" id="IPR014748">
    <property type="entry name" value="Enoyl-CoA_hydra_C"/>
</dbReference>
<dbReference type="FunFam" id="3.90.226.10:FF:000003">
    <property type="entry name" value="1,4-dihydroxy-2-naphthoyl-CoA synthase"/>
    <property type="match status" value="1"/>
</dbReference>
<name>A0A843WJ77_COLES</name>
<dbReference type="NCBIfam" id="TIGR01929">
    <property type="entry name" value="menB"/>
    <property type="match status" value="1"/>
</dbReference>
<dbReference type="HAMAP" id="MF_01934">
    <property type="entry name" value="MenB"/>
    <property type="match status" value="1"/>
</dbReference>
<dbReference type="GO" id="GO:0009234">
    <property type="term" value="P:menaquinone biosynthetic process"/>
    <property type="evidence" value="ECO:0007669"/>
    <property type="project" value="InterPro"/>
</dbReference>
<dbReference type="GO" id="GO:0008935">
    <property type="term" value="F:1,4-dihydroxy-2-naphthoyl-CoA synthase activity"/>
    <property type="evidence" value="ECO:0007669"/>
    <property type="project" value="UniProtKB-EC"/>
</dbReference>
<dbReference type="AlphaFoldDB" id="A0A843WJ77"/>
<dbReference type="Gene3D" id="1.10.12.10">
    <property type="entry name" value="Lyase 2-enoyl-coa Hydratase, Chain A, domain 2"/>
    <property type="match status" value="1"/>
</dbReference>
<organism evidence="5 6">
    <name type="scientific">Colocasia esculenta</name>
    <name type="common">Wild taro</name>
    <name type="synonym">Arum esculentum</name>
    <dbReference type="NCBI Taxonomy" id="4460"/>
    <lineage>
        <taxon>Eukaryota</taxon>
        <taxon>Viridiplantae</taxon>
        <taxon>Streptophyta</taxon>
        <taxon>Embryophyta</taxon>
        <taxon>Tracheophyta</taxon>
        <taxon>Spermatophyta</taxon>
        <taxon>Magnoliopsida</taxon>
        <taxon>Liliopsida</taxon>
        <taxon>Araceae</taxon>
        <taxon>Aroideae</taxon>
        <taxon>Colocasieae</taxon>
        <taxon>Colocasia</taxon>
    </lineage>
</organism>
<dbReference type="OrthoDB" id="2018133at2759"/>
<dbReference type="PANTHER" id="PTHR43113:SF1">
    <property type="entry name" value="1,4-DIHYDROXY-2-NAPHTHOYL-COA SYNTHASE, PEROXISOMAL"/>
    <property type="match status" value="1"/>
</dbReference>
<comment type="catalytic activity">
    <reaction evidence="1">
        <text>2-succinylbenzoyl-CoA + H(+) = 1,4-dihydroxy-2-naphthoyl-CoA + H2O</text>
        <dbReference type="Rhea" id="RHEA:26562"/>
        <dbReference type="ChEBI" id="CHEBI:15377"/>
        <dbReference type="ChEBI" id="CHEBI:15378"/>
        <dbReference type="ChEBI" id="CHEBI:57364"/>
        <dbReference type="ChEBI" id="CHEBI:58897"/>
        <dbReference type="EC" id="4.1.3.36"/>
    </reaction>
</comment>
<dbReference type="FunFam" id="1.10.12.10:FF:000003">
    <property type="entry name" value="1,4-dihydroxy-2-naphthoyl-CoA synthase"/>
    <property type="match status" value="1"/>
</dbReference>
<dbReference type="PROSITE" id="PS00166">
    <property type="entry name" value="ENOYL_COA_HYDRATASE"/>
    <property type="match status" value="1"/>
</dbReference>
<dbReference type="Proteomes" id="UP000652761">
    <property type="component" value="Unassembled WGS sequence"/>
</dbReference>
<evidence type="ECO:0000256" key="4">
    <source>
        <dbReference type="RuleBase" id="RU003707"/>
    </source>
</evidence>
<gene>
    <name evidence="5" type="ORF">Taro_044444</name>
</gene>
<comment type="similarity">
    <text evidence="4">Belongs to the enoyl-CoA hydratase/isomerase family.</text>
</comment>
<sequence>MAGGGPEKGPETAGRRIARVASHLLPVPSIAPPSPHSSPAPPLLWRSLASADSYRRVHGEVPAHEATWREASDESGVPFADIIYEKAVGEGIAKVCVVPSDLSLSRTNVVLVLLVWQITINRPERRNAFRPQTVKELIRAFNDARDDSSIGVIILTGKGTKAFCSGGDQSLRKSDGYVDFDSFGRLNVLDLQVQIRRLPKPVIAMVAGYAVGGGHVLHMVCDLTIAADNAIFGQTGPKVGSFDAGYGSSIMSRLVGPKKAREMWFLSRFYDAHEAEKMGLVNIVVPLEELEQETLKWCREILRNSPTAIRVLKSALNAADDGHAGLQELGGNATLVFYGTEEAKEGQTAYMERRRPDFSKFPRKP</sequence>
<evidence type="ECO:0000313" key="6">
    <source>
        <dbReference type="Proteomes" id="UP000652761"/>
    </source>
</evidence>
<evidence type="ECO:0000256" key="2">
    <source>
        <dbReference type="ARBA" id="ARBA00023239"/>
    </source>
</evidence>
<dbReference type="GO" id="GO:0005829">
    <property type="term" value="C:cytosol"/>
    <property type="evidence" value="ECO:0007669"/>
    <property type="project" value="TreeGrafter"/>
</dbReference>
<comment type="caution">
    <text evidence="5">The sequence shown here is derived from an EMBL/GenBank/DDBJ whole genome shotgun (WGS) entry which is preliminary data.</text>
</comment>
<dbReference type="InterPro" id="IPR018376">
    <property type="entry name" value="Enoyl-CoA_hyd/isom_CS"/>
</dbReference>
<dbReference type="PANTHER" id="PTHR43113">
    <property type="entry name" value="NUCLEOSIDE-DIPHOSPHATE-SUGAR EPIMERASE"/>
    <property type="match status" value="1"/>
</dbReference>
<dbReference type="EMBL" id="NMUH01005010">
    <property type="protein sequence ID" value="MQM11543.1"/>
    <property type="molecule type" value="Genomic_DNA"/>
</dbReference>
<dbReference type="InterPro" id="IPR001753">
    <property type="entry name" value="Enoyl-CoA_hydra/iso"/>
</dbReference>
<protein>
    <recommendedName>
        <fullName evidence="3">1,4-dihydroxy-2-naphthoyl-CoA synthase</fullName>
        <ecNumber evidence="3">4.1.3.36</ecNumber>
    </recommendedName>
</protein>
<accession>A0A843WJ77</accession>
<keyword evidence="6" id="KW-1185">Reference proteome</keyword>
<dbReference type="NCBIfam" id="NF005637">
    <property type="entry name" value="PRK07396.1"/>
    <property type="match status" value="1"/>
</dbReference>
<dbReference type="EC" id="4.1.3.36" evidence="3"/>
<evidence type="ECO:0000256" key="1">
    <source>
        <dbReference type="ARBA" id="ARBA00000177"/>
    </source>
</evidence>
<reference evidence="5" key="1">
    <citation type="submission" date="2017-07" db="EMBL/GenBank/DDBJ databases">
        <title>Taro Niue Genome Assembly and Annotation.</title>
        <authorList>
            <person name="Atibalentja N."/>
            <person name="Keating K."/>
            <person name="Fields C.J."/>
        </authorList>
    </citation>
    <scope>NUCLEOTIDE SEQUENCE</scope>
    <source>
        <strain evidence="5">Niue_2</strain>
        <tissue evidence="5">Leaf</tissue>
    </source>
</reference>
<dbReference type="SUPFAM" id="SSF52096">
    <property type="entry name" value="ClpP/crotonase"/>
    <property type="match status" value="1"/>
</dbReference>
<keyword evidence="2" id="KW-0456">Lyase</keyword>
<dbReference type="Pfam" id="PF00378">
    <property type="entry name" value="ECH_1"/>
    <property type="match status" value="1"/>
</dbReference>
<evidence type="ECO:0000256" key="3">
    <source>
        <dbReference type="ARBA" id="ARBA00066833"/>
    </source>
</evidence>